<evidence type="ECO:0000313" key="1">
    <source>
        <dbReference type="EMBL" id="QIT17574.1"/>
    </source>
</evidence>
<sequence>MNMQNNLSEQPTELNSEEFVVGDMVVVNELDHNEIFEVFGFYYSTPKRLFVKSVCGKQLALPVQFFRSASIAELEAKRRLTTEELARAEVS</sequence>
<dbReference type="AlphaFoldDB" id="A0A6H0FTC4"/>
<name>A0A6H0FTC4_ACIPI</name>
<organism evidence="1 2">
    <name type="scientific">Acinetobacter pittii</name>
    <name type="common">Acinetobacter genomosp. 3</name>
    <dbReference type="NCBI Taxonomy" id="48296"/>
    <lineage>
        <taxon>Bacteria</taxon>
        <taxon>Pseudomonadati</taxon>
        <taxon>Pseudomonadota</taxon>
        <taxon>Gammaproteobacteria</taxon>
        <taxon>Moraxellales</taxon>
        <taxon>Moraxellaceae</taxon>
        <taxon>Acinetobacter</taxon>
        <taxon>Acinetobacter calcoaceticus/baumannii complex</taxon>
    </lineage>
</organism>
<dbReference type="Proteomes" id="UP000501692">
    <property type="component" value="Chromosome"/>
</dbReference>
<dbReference type="EMBL" id="CP049806">
    <property type="protein sequence ID" value="QIT17574.1"/>
    <property type="molecule type" value="Genomic_DNA"/>
</dbReference>
<evidence type="ECO:0000313" key="2">
    <source>
        <dbReference type="Proteomes" id="UP000501692"/>
    </source>
</evidence>
<accession>A0A6H0FTC4</accession>
<reference evidence="1 2" key="1">
    <citation type="submission" date="2020-03" db="EMBL/GenBank/DDBJ databases">
        <authorList>
            <person name="Zhang L."/>
            <person name="Han X."/>
            <person name="Chen Y."/>
            <person name="Yu Y."/>
        </authorList>
    </citation>
    <scope>NUCLEOTIDE SEQUENCE [LARGE SCALE GENOMIC DNA]</scope>
    <source>
        <strain evidence="1 2">A1254</strain>
    </source>
</reference>
<protein>
    <submittedName>
        <fullName evidence="1">Uncharacterized protein</fullName>
    </submittedName>
</protein>
<proteinExistence type="predicted"/>
<gene>
    <name evidence="1" type="ORF">G8E09_07500</name>
</gene>